<dbReference type="AlphaFoldDB" id="A0A2T1A773"/>
<gene>
    <name evidence="10" type="ORF">CLV47_101566</name>
</gene>
<evidence type="ECO:0000259" key="8">
    <source>
        <dbReference type="Pfam" id="PF01266"/>
    </source>
</evidence>
<proteinExistence type="inferred from homology"/>
<dbReference type="GO" id="GO:0046168">
    <property type="term" value="P:glycerol-3-phosphate catabolic process"/>
    <property type="evidence" value="ECO:0007669"/>
    <property type="project" value="TreeGrafter"/>
</dbReference>
<dbReference type="PROSITE" id="PS00977">
    <property type="entry name" value="FAD_G3PDH_1"/>
    <property type="match status" value="1"/>
</dbReference>
<comment type="cofactor">
    <cofactor evidence="1 7">
        <name>FAD</name>
        <dbReference type="ChEBI" id="CHEBI:57692"/>
    </cofactor>
</comment>
<accession>A0A2T1A773</accession>
<dbReference type="Pfam" id="PF16901">
    <property type="entry name" value="DAO_C"/>
    <property type="match status" value="1"/>
</dbReference>
<dbReference type="PROSITE" id="PS00978">
    <property type="entry name" value="FAD_G3PDH_2"/>
    <property type="match status" value="1"/>
</dbReference>
<dbReference type="PANTHER" id="PTHR11985:SF35">
    <property type="entry name" value="ANAEROBIC GLYCEROL-3-PHOSPHATE DEHYDROGENASE SUBUNIT A"/>
    <property type="match status" value="1"/>
</dbReference>
<evidence type="ECO:0000256" key="1">
    <source>
        <dbReference type="ARBA" id="ARBA00001974"/>
    </source>
</evidence>
<reference evidence="10 11" key="1">
    <citation type="submission" date="2018-03" db="EMBL/GenBank/DDBJ databases">
        <title>Genomic Encyclopedia of Archaeal and Bacterial Type Strains, Phase II (KMG-II): from individual species to whole genera.</title>
        <authorList>
            <person name="Goeker M."/>
        </authorList>
    </citation>
    <scope>NUCLEOTIDE SEQUENCE [LARGE SCALE GENOMIC DNA]</scope>
    <source>
        <strain evidence="10 11">DSM 100065</strain>
    </source>
</reference>
<evidence type="ECO:0000256" key="2">
    <source>
        <dbReference type="ARBA" id="ARBA00007330"/>
    </source>
</evidence>
<dbReference type="Gene3D" id="3.30.9.10">
    <property type="entry name" value="D-Amino Acid Oxidase, subunit A, domain 2"/>
    <property type="match status" value="1"/>
</dbReference>
<dbReference type="InterPro" id="IPR000447">
    <property type="entry name" value="G3P_DH_FAD-dep"/>
</dbReference>
<protein>
    <recommendedName>
        <fullName evidence="7">Glycerol-3-phosphate dehydrogenase</fullName>
        <ecNumber evidence="7">1.1.5.3</ecNumber>
    </recommendedName>
</protein>
<feature type="domain" description="Alpha-glycerophosphate oxidase C-terminal" evidence="9">
    <location>
        <begin position="426"/>
        <end position="525"/>
    </location>
</feature>
<dbReference type="OrthoDB" id="9766796at2"/>
<dbReference type="EC" id="1.1.5.3" evidence="7"/>
<dbReference type="SUPFAM" id="SSF51905">
    <property type="entry name" value="FAD/NAD(P)-binding domain"/>
    <property type="match status" value="1"/>
</dbReference>
<dbReference type="Gene3D" id="1.10.8.870">
    <property type="entry name" value="Alpha-glycerophosphate oxidase, cap domain"/>
    <property type="match status" value="1"/>
</dbReference>
<evidence type="ECO:0000256" key="5">
    <source>
        <dbReference type="ARBA" id="ARBA00022827"/>
    </source>
</evidence>
<evidence type="ECO:0000256" key="4">
    <source>
        <dbReference type="ARBA" id="ARBA00022798"/>
    </source>
</evidence>
<evidence type="ECO:0000256" key="7">
    <source>
        <dbReference type="RuleBase" id="RU361217"/>
    </source>
</evidence>
<evidence type="ECO:0000256" key="6">
    <source>
        <dbReference type="ARBA" id="ARBA00023002"/>
    </source>
</evidence>
<dbReference type="GO" id="GO:0009331">
    <property type="term" value="C:glycerol-3-phosphate dehydrogenase (FAD) complex"/>
    <property type="evidence" value="ECO:0007669"/>
    <property type="project" value="UniProtKB-UniRule"/>
</dbReference>
<dbReference type="EMBL" id="PVUE01000001">
    <property type="protein sequence ID" value="PRZ44440.1"/>
    <property type="molecule type" value="Genomic_DNA"/>
</dbReference>
<evidence type="ECO:0000256" key="3">
    <source>
        <dbReference type="ARBA" id="ARBA00022630"/>
    </source>
</evidence>
<dbReference type="GO" id="GO:0004368">
    <property type="term" value="F:glycerol-3-phosphate dehydrogenase (quinone) activity"/>
    <property type="evidence" value="ECO:0007669"/>
    <property type="project" value="UniProtKB-EC"/>
</dbReference>
<keyword evidence="11" id="KW-1185">Reference proteome</keyword>
<dbReference type="GO" id="GO:0006071">
    <property type="term" value="P:glycerol metabolic process"/>
    <property type="evidence" value="ECO:0007669"/>
    <property type="project" value="UniProtKB-KW"/>
</dbReference>
<sequence length="531" mass="56270">MLAIVSAIASTPRSPVGITESRNIVSLHWPSLTADRRQRDLDSLASGETIDVLVIGGGITGAGVALDAASRGLSTVLVEQSDLASGTSSYSSGLVHGGLRYLASRQINVAVESATERGILMERTAPHLVRSLPMLMPDLADIPAKRRRLARLGFQAGDLLRASVRTNKSLLPAPRRISGAEAKLLFPTVRADSGLLSFDGQLEDDCRLVIAVARTAAAYGAKILPRVTARWIAGDGAQVRDELTGLETRINARSVVNATGVWAGKLEPGVRLRARRGSHIIVPTSTLRDPRAALVVPVDGTFHELVSVLPQSDGTTYIGTTDVLVDDIGARVQPTADDVDFLLATANKALEVALTRDDVVGQFAGLRPVTIDDEGVEVDLSRKHQISIGDTGALTIVGGKLTTYRKMAEEAVDKAVEIAGIWAADCQTRALPLVGAASRDRLAEIKAPQRLIDRYGVEAEQLVALAADNKDLAAPVVAGSPVTRAELVFGVQNELAMTPEDLVDRRTRLGLVDGQRAEALEVATSLLAHAV</sequence>
<dbReference type="InterPro" id="IPR038299">
    <property type="entry name" value="DAO_C_sf"/>
</dbReference>
<evidence type="ECO:0000313" key="10">
    <source>
        <dbReference type="EMBL" id="PRZ44440.1"/>
    </source>
</evidence>
<keyword evidence="6 7" id="KW-0560">Oxidoreductase</keyword>
<feature type="domain" description="FAD dependent oxidoreductase" evidence="8">
    <location>
        <begin position="51"/>
        <end position="402"/>
    </location>
</feature>
<name>A0A2T1A773_9ACTN</name>
<dbReference type="InterPro" id="IPR006076">
    <property type="entry name" value="FAD-dep_OxRdtase"/>
</dbReference>
<dbReference type="PANTHER" id="PTHR11985">
    <property type="entry name" value="GLYCEROL-3-PHOSPHATE DEHYDROGENASE"/>
    <property type="match status" value="1"/>
</dbReference>
<keyword evidence="3 7" id="KW-0285">Flavoprotein</keyword>
<dbReference type="Proteomes" id="UP000237752">
    <property type="component" value="Unassembled WGS sequence"/>
</dbReference>
<comment type="similarity">
    <text evidence="2 7">Belongs to the FAD-dependent glycerol-3-phosphate dehydrogenase family.</text>
</comment>
<keyword evidence="4" id="KW-0319">Glycerol metabolism</keyword>
<dbReference type="InterPro" id="IPR031656">
    <property type="entry name" value="DAO_C"/>
</dbReference>
<comment type="catalytic activity">
    <reaction evidence="7">
        <text>a quinone + sn-glycerol 3-phosphate = dihydroxyacetone phosphate + a quinol</text>
        <dbReference type="Rhea" id="RHEA:18977"/>
        <dbReference type="ChEBI" id="CHEBI:24646"/>
        <dbReference type="ChEBI" id="CHEBI:57597"/>
        <dbReference type="ChEBI" id="CHEBI:57642"/>
        <dbReference type="ChEBI" id="CHEBI:132124"/>
        <dbReference type="EC" id="1.1.5.3"/>
    </reaction>
</comment>
<keyword evidence="5" id="KW-0274">FAD</keyword>
<dbReference type="PRINTS" id="PR01001">
    <property type="entry name" value="FADG3PDH"/>
</dbReference>
<comment type="caution">
    <text evidence="10">The sequence shown here is derived from an EMBL/GenBank/DDBJ whole genome shotgun (WGS) entry which is preliminary data.</text>
</comment>
<organism evidence="10 11">
    <name type="scientific">Antricoccus suffuscus</name>
    <dbReference type="NCBI Taxonomy" id="1629062"/>
    <lineage>
        <taxon>Bacteria</taxon>
        <taxon>Bacillati</taxon>
        <taxon>Actinomycetota</taxon>
        <taxon>Actinomycetes</taxon>
        <taxon>Geodermatophilales</taxon>
        <taxon>Antricoccaceae</taxon>
        <taxon>Antricoccus</taxon>
    </lineage>
</organism>
<dbReference type="SUPFAM" id="SSF54373">
    <property type="entry name" value="FAD-linked reductases, C-terminal domain"/>
    <property type="match status" value="1"/>
</dbReference>
<evidence type="ECO:0000259" key="9">
    <source>
        <dbReference type="Pfam" id="PF16901"/>
    </source>
</evidence>
<evidence type="ECO:0000313" key="11">
    <source>
        <dbReference type="Proteomes" id="UP000237752"/>
    </source>
</evidence>
<dbReference type="InterPro" id="IPR036188">
    <property type="entry name" value="FAD/NAD-bd_sf"/>
</dbReference>
<dbReference type="Pfam" id="PF01266">
    <property type="entry name" value="DAO"/>
    <property type="match status" value="1"/>
</dbReference>
<dbReference type="Gene3D" id="3.50.50.60">
    <property type="entry name" value="FAD/NAD(P)-binding domain"/>
    <property type="match status" value="1"/>
</dbReference>